<sequence>MEGNKVVSQSILNGVIFIGLYILFISGIPLLNMLALVAMPLPIVYITAVYGLKPGIVLSSSAGIMTALLSALLTGLFFLPLGFVAIGFTIGYYQFKKKSAVERLTVTIVVSFVLVAMGYVLLALIHDVSILKVTRESLMESQQLAQAFGLDVYDDAFIETSLEMLEQLMVFLMLIFATAYAFIMHGSSALLFNRVGLDYNKLPPFREWEFPKAVLIMYFLFWFLMIMPFESGSYMGTVSDTGFYVTSILLVLQGLSFLLTYMHFKKTHKAVRIISMIMIVLILLTLPLFVFVVRLMGAFDMLFRFRDRFKV</sequence>
<dbReference type="InterPro" id="IPR018710">
    <property type="entry name" value="DUF2232"/>
</dbReference>
<dbReference type="PANTHER" id="PTHR41324:SF1">
    <property type="entry name" value="DUF2232 DOMAIN-CONTAINING PROTEIN"/>
    <property type="match status" value="1"/>
</dbReference>
<feature type="transmembrane region" description="Helical" evidence="1">
    <location>
        <begin position="213"/>
        <end position="229"/>
    </location>
</feature>
<evidence type="ECO:0000313" key="3">
    <source>
        <dbReference type="Proteomes" id="UP001179280"/>
    </source>
</evidence>
<feature type="transmembrane region" description="Helical" evidence="1">
    <location>
        <begin position="241"/>
        <end position="261"/>
    </location>
</feature>
<name>A0ABS2SZK5_9BACI</name>
<protein>
    <submittedName>
        <fullName evidence="2">Uncharacterized protein YybS (DUF2232 family)</fullName>
    </submittedName>
</protein>
<feature type="transmembrane region" description="Helical" evidence="1">
    <location>
        <begin position="64"/>
        <end position="92"/>
    </location>
</feature>
<dbReference type="RefSeq" id="WP_204468846.1">
    <property type="nucleotide sequence ID" value="NZ_JAFBCV010000019.1"/>
</dbReference>
<dbReference type="Pfam" id="PF09991">
    <property type="entry name" value="DUF2232"/>
    <property type="match status" value="1"/>
</dbReference>
<keyword evidence="1" id="KW-1133">Transmembrane helix</keyword>
<accession>A0ABS2SZK5</accession>
<feature type="transmembrane region" description="Helical" evidence="1">
    <location>
        <begin position="104"/>
        <end position="125"/>
    </location>
</feature>
<gene>
    <name evidence="2" type="ORF">JOC54_004258</name>
</gene>
<comment type="caution">
    <text evidence="2">The sequence shown here is derived from an EMBL/GenBank/DDBJ whole genome shotgun (WGS) entry which is preliminary data.</text>
</comment>
<reference evidence="2" key="1">
    <citation type="submission" date="2021-01" db="EMBL/GenBank/DDBJ databases">
        <title>Genomic Encyclopedia of Type Strains, Phase IV (KMG-IV): sequencing the most valuable type-strain genomes for metagenomic binning, comparative biology and taxonomic classification.</title>
        <authorList>
            <person name="Goeker M."/>
        </authorList>
    </citation>
    <scope>NUCLEOTIDE SEQUENCE</scope>
    <source>
        <strain evidence="2">DSM 21943</strain>
    </source>
</reference>
<dbReference type="Proteomes" id="UP001179280">
    <property type="component" value="Unassembled WGS sequence"/>
</dbReference>
<keyword evidence="3" id="KW-1185">Reference proteome</keyword>
<evidence type="ECO:0000313" key="2">
    <source>
        <dbReference type="EMBL" id="MBM7840964.1"/>
    </source>
</evidence>
<organism evidence="2 3">
    <name type="scientific">Shouchella xiaoxiensis</name>
    <dbReference type="NCBI Taxonomy" id="766895"/>
    <lineage>
        <taxon>Bacteria</taxon>
        <taxon>Bacillati</taxon>
        <taxon>Bacillota</taxon>
        <taxon>Bacilli</taxon>
        <taxon>Bacillales</taxon>
        <taxon>Bacillaceae</taxon>
        <taxon>Shouchella</taxon>
    </lineage>
</organism>
<dbReference type="EMBL" id="JAFBCV010000019">
    <property type="protein sequence ID" value="MBM7840964.1"/>
    <property type="molecule type" value="Genomic_DNA"/>
</dbReference>
<keyword evidence="1" id="KW-0812">Transmembrane</keyword>
<dbReference type="PANTHER" id="PTHR41324">
    <property type="entry name" value="MEMBRANE PROTEIN-RELATED"/>
    <property type="match status" value="1"/>
</dbReference>
<feature type="transmembrane region" description="Helical" evidence="1">
    <location>
        <begin position="273"/>
        <end position="296"/>
    </location>
</feature>
<keyword evidence="1" id="KW-0472">Membrane</keyword>
<proteinExistence type="predicted"/>
<feature type="transmembrane region" description="Helical" evidence="1">
    <location>
        <begin position="168"/>
        <end position="192"/>
    </location>
</feature>
<evidence type="ECO:0000256" key="1">
    <source>
        <dbReference type="SAM" id="Phobius"/>
    </source>
</evidence>